<feature type="region of interest" description="Disordered" evidence="1">
    <location>
        <begin position="160"/>
        <end position="195"/>
    </location>
</feature>
<organism evidence="3 4">
    <name type="scientific">Nocardiopsis alborubida</name>
    <dbReference type="NCBI Taxonomy" id="146802"/>
    <lineage>
        <taxon>Bacteria</taxon>
        <taxon>Bacillati</taxon>
        <taxon>Actinomycetota</taxon>
        <taxon>Actinomycetes</taxon>
        <taxon>Streptosporangiales</taxon>
        <taxon>Nocardiopsidaceae</taxon>
        <taxon>Nocardiopsis</taxon>
    </lineage>
</organism>
<sequence>MRYSTGGGLTAAERQRREAVRMAAADDFDAGATDAQVARTYRITRMSAWRWHHAYTTGGRQALETKGPASRCRLTEEELDLLEQLLNLGPAAHGFADQRWTLARIRAVVAEHFHVTYSLAGMSLLLHRLGWSVQVPTRRAAERDKEAVEQWRQQVWPRVKAPRATWTHGSASKTRRAKAPGRPPHAPGAGGATPR</sequence>
<accession>A0A7X6RTY4</accession>
<dbReference type="RefSeq" id="WP_061083769.1">
    <property type="nucleotide sequence ID" value="NZ_JAAXPG010000072.1"/>
</dbReference>
<evidence type="ECO:0000256" key="1">
    <source>
        <dbReference type="SAM" id="MobiDB-lite"/>
    </source>
</evidence>
<dbReference type="Proteomes" id="UP000553209">
    <property type="component" value="Unassembled WGS sequence"/>
</dbReference>
<comment type="caution">
    <text evidence="3">The sequence shown here is derived from an EMBL/GenBank/DDBJ whole genome shotgun (WGS) entry which is preliminary data.</text>
</comment>
<dbReference type="SUPFAM" id="SSF46689">
    <property type="entry name" value="Homeodomain-like"/>
    <property type="match status" value="1"/>
</dbReference>
<evidence type="ECO:0000313" key="3">
    <source>
        <dbReference type="EMBL" id="NKZ02144.1"/>
    </source>
</evidence>
<protein>
    <submittedName>
        <fullName evidence="3">Winged helix-turn-helix domain-containing protein</fullName>
    </submittedName>
</protein>
<dbReference type="Pfam" id="PF13592">
    <property type="entry name" value="HTH_33"/>
    <property type="match status" value="1"/>
</dbReference>
<gene>
    <name evidence="3" type="ORF">HGB44_31500</name>
</gene>
<keyword evidence="4" id="KW-1185">Reference proteome</keyword>
<name>A0A7X6RTY4_9ACTN</name>
<dbReference type="AlphaFoldDB" id="A0A7X6RTY4"/>
<proteinExistence type="predicted"/>
<dbReference type="Pfam" id="PF13384">
    <property type="entry name" value="HTH_23"/>
    <property type="match status" value="1"/>
</dbReference>
<reference evidence="3 4" key="1">
    <citation type="submission" date="2020-04" db="EMBL/GenBank/DDBJ databases">
        <title>MicrobeNet Type strains.</title>
        <authorList>
            <person name="Nicholson A.C."/>
        </authorList>
    </citation>
    <scope>NUCLEOTIDE SEQUENCE [LARGE SCALE GENOMIC DNA]</scope>
    <source>
        <strain evidence="3 4">ATCC 23612</strain>
    </source>
</reference>
<dbReference type="InterPro" id="IPR025959">
    <property type="entry name" value="Winged_HTH_dom"/>
</dbReference>
<dbReference type="EMBL" id="JAAXPG010000072">
    <property type="protein sequence ID" value="NKZ02144.1"/>
    <property type="molecule type" value="Genomic_DNA"/>
</dbReference>
<dbReference type="InterPro" id="IPR009057">
    <property type="entry name" value="Homeodomain-like_sf"/>
</dbReference>
<evidence type="ECO:0000313" key="4">
    <source>
        <dbReference type="Proteomes" id="UP000553209"/>
    </source>
</evidence>
<evidence type="ECO:0000259" key="2">
    <source>
        <dbReference type="Pfam" id="PF13592"/>
    </source>
</evidence>
<feature type="domain" description="Winged helix-turn helix" evidence="2">
    <location>
        <begin position="97"/>
        <end position="154"/>
    </location>
</feature>